<organism evidence="1 2">
    <name type="scientific">Pleurodeles waltl</name>
    <name type="common">Iberian ribbed newt</name>
    <dbReference type="NCBI Taxonomy" id="8319"/>
    <lineage>
        <taxon>Eukaryota</taxon>
        <taxon>Metazoa</taxon>
        <taxon>Chordata</taxon>
        <taxon>Craniata</taxon>
        <taxon>Vertebrata</taxon>
        <taxon>Euteleostomi</taxon>
        <taxon>Amphibia</taxon>
        <taxon>Batrachia</taxon>
        <taxon>Caudata</taxon>
        <taxon>Salamandroidea</taxon>
        <taxon>Salamandridae</taxon>
        <taxon>Pleurodelinae</taxon>
        <taxon>Pleurodeles</taxon>
    </lineage>
</organism>
<reference evidence="1" key="1">
    <citation type="journal article" date="2022" name="bioRxiv">
        <title>Sequencing and chromosome-scale assembly of the giantPleurodeles waltlgenome.</title>
        <authorList>
            <person name="Brown T."/>
            <person name="Elewa A."/>
            <person name="Iarovenko S."/>
            <person name="Subramanian E."/>
            <person name="Araus A.J."/>
            <person name="Petzold A."/>
            <person name="Susuki M."/>
            <person name="Suzuki K.-i.T."/>
            <person name="Hayashi T."/>
            <person name="Toyoda A."/>
            <person name="Oliveira C."/>
            <person name="Osipova E."/>
            <person name="Leigh N.D."/>
            <person name="Simon A."/>
            <person name="Yun M.H."/>
        </authorList>
    </citation>
    <scope>NUCLEOTIDE SEQUENCE</scope>
    <source>
        <strain evidence="1">20211129_DDA</strain>
        <tissue evidence="1">Liver</tissue>
    </source>
</reference>
<dbReference type="Proteomes" id="UP001066276">
    <property type="component" value="Chromosome 11"/>
</dbReference>
<evidence type="ECO:0008006" key="3">
    <source>
        <dbReference type="Google" id="ProtNLM"/>
    </source>
</evidence>
<dbReference type="PANTHER" id="PTHR21301">
    <property type="entry name" value="REVERSE TRANSCRIPTASE"/>
    <property type="match status" value="1"/>
</dbReference>
<evidence type="ECO:0000313" key="2">
    <source>
        <dbReference type="Proteomes" id="UP001066276"/>
    </source>
</evidence>
<protein>
    <recommendedName>
        <fullName evidence="3">Reverse transcriptase domain-containing protein</fullName>
    </recommendedName>
</protein>
<keyword evidence="2" id="KW-1185">Reference proteome</keyword>
<sequence>MTRFKTDIHMRSVCATLTYLDSFQGLLFAYPRSRAPKHRQRALGRRLNNDISIEQLACLYMYQFEKNFILPVTNPFFNNIKLWRRYIDDILIIWQGAVPNIDLFTSWINTLDPFLKFTAHISTTQVPFLDLLIHNVNGKLVTGL</sequence>
<comment type="caution">
    <text evidence="1">The sequence shown here is derived from an EMBL/GenBank/DDBJ whole genome shotgun (WGS) entry which is preliminary data.</text>
</comment>
<evidence type="ECO:0000313" key="1">
    <source>
        <dbReference type="EMBL" id="KAJ1090725.1"/>
    </source>
</evidence>
<dbReference type="AlphaFoldDB" id="A0AAV7LT49"/>
<name>A0AAV7LT49_PLEWA</name>
<accession>A0AAV7LT49</accession>
<gene>
    <name evidence="1" type="ORF">NDU88_003854</name>
</gene>
<proteinExistence type="predicted"/>
<dbReference type="EMBL" id="JANPWB010000015">
    <property type="protein sequence ID" value="KAJ1090725.1"/>
    <property type="molecule type" value="Genomic_DNA"/>
</dbReference>
<dbReference type="PANTHER" id="PTHR21301:SF12">
    <property type="match status" value="1"/>
</dbReference>